<dbReference type="OrthoDB" id="7576888at2"/>
<dbReference type="AlphaFoldDB" id="A0A444LES0"/>
<organism evidence="1 2">
    <name type="scientific">Neorhizobium lilium</name>
    <dbReference type="NCBI Taxonomy" id="2503024"/>
    <lineage>
        <taxon>Bacteria</taxon>
        <taxon>Pseudomonadati</taxon>
        <taxon>Pseudomonadota</taxon>
        <taxon>Alphaproteobacteria</taxon>
        <taxon>Hyphomicrobiales</taxon>
        <taxon>Rhizobiaceae</taxon>
        <taxon>Rhizobium/Agrobacterium group</taxon>
        <taxon>Neorhizobium</taxon>
    </lineage>
</organism>
<dbReference type="EMBL" id="SBIP01000003">
    <property type="protein sequence ID" value="RWX76530.1"/>
    <property type="molecule type" value="Genomic_DNA"/>
</dbReference>
<evidence type="ECO:0000313" key="1">
    <source>
        <dbReference type="EMBL" id="RWX76530.1"/>
    </source>
</evidence>
<accession>A0A444LES0</accession>
<gene>
    <name evidence="1" type="ORF">EPK99_12635</name>
</gene>
<sequence>MTTSTFTDNHFSLPPNATLRTITTIHQDLLEFVAHNDATVVEFAPDSQIDISILQLLEAARIYAGTGGKAIVLAKPATGTLLDTLRRSGFLEGMSNDDANFWLHQGEIQ</sequence>
<dbReference type="Proteomes" id="UP000287687">
    <property type="component" value="Unassembled WGS sequence"/>
</dbReference>
<reference evidence="1 2" key="1">
    <citation type="submission" date="2019-01" db="EMBL/GenBank/DDBJ databases">
        <title>The draft genome of Rhizobium sp. 24NR.</title>
        <authorList>
            <person name="Liu L."/>
            <person name="Liang L."/>
            <person name="Shi S."/>
            <person name="Xu L."/>
            <person name="Wang X."/>
            <person name="Li L."/>
            <person name="Zhang X."/>
        </authorList>
    </citation>
    <scope>NUCLEOTIDE SEQUENCE [LARGE SCALE GENOMIC DNA]</scope>
    <source>
        <strain evidence="1 2">24NR</strain>
    </source>
</reference>
<comment type="caution">
    <text evidence="1">The sequence shown here is derived from an EMBL/GenBank/DDBJ whole genome shotgun (WGS) entry which is preliminary data.</text>
</comment>
<name>A0A444LES0_9HYPH</name>
<protein>
    <submittedName>
        <fullName evidence="1">STAS domain-containing protein</fullName>
    </submittedName>
</protein>
<keyword evidence="2" id="KW-1185">Reference proteome</keyword>
<evidence type="ECO:0000313" key="2">
    <source>
        <dbReference type="Proteomes" id="UP000287687"/>
    </source>
</evidence>
<proteinExistence type="predicted"/>
<dbReference type="RefSeq" id="WP_128443448.1">
    <property type="nucleotide sequence ID" value="NZ_SBIP01000003.1"/>
</dbReference>